<dbReference type="InterPro" id="IPR000595">
    <property type="entry name" value="cNMP-bd_dom"/>
</dbReference>
<dbReference type="Pfam" id="PF00027">
    <property type="entry name" value="cNMP_binding"/>
    <property type="match status" value="1"/>
</dbReference>
<name>A0A840D5R9_9BACE</name>
<dbReference type="CDD" id="cd00038">
    <property type="entry name" value="CAP_ED"/>
    <property type="match status" value="1"/>
</dbReference>
<dbReference type="InterPro" id="IPR018490">
    <property type="entry name" value="cNMP-bd_dom_sf"/>
</dbReference>
<dbReference type="Gene3D" id="2.60.120.10">
    <property type="entry name" value="Jelly Rolls"/>
    <property type="match status" value="1"/>
</dbReference>
<comment type="caution">
    <text evidence="2">The sequence shown here is derived from an EMBL/GenBank/DDBJ whole genome shotgun (WGS) entry which is preliminary data.</text>
</comment>
<dbReference type="EMBL" id="JACIER010000006">
    <property type="protein sequence ID" value="MBB4044005.1"/>
    <property type="molecule type" value="Genomic_DNA"/>
</dbReference>
<proteinExistence type="predicted"/>
<dbReference type="AlphaFoldDB" id="A0A840D5R9"/>
<evidence type="ECO:0000313" key="2">
    <source>
        <dbReference type="EMBL" id="MBB4044005.1"/>
    </source>
</evidence>
<reference evidence="2" key="1">
    <citation type="submission" date="2020-08" db="EMBL/GenBank/DDBJ databases">
        <title>Genomic Encyclopedia of Type Strains, Phase IV (KMG-IV): sequencing the most valuable type-strain genomes for metagenomic binning, comparative biology and taxonomic classification.</title>
        <authorList>
            <person name="Goeker M."/>
        </authorList>
    </citation>
    <scope>NUCLEOTIDE SEQUENCE [LARGE SCALE GENOMIC DNA]</scope>
    <source>
        <strain evidence="2">DSM 105720</strain>
    </source>
</reference>
<sequence length="192" mass="22287">MDTFNRFMRREEYDVLCAFIKEHGILKEYKKEAYFIAMGAHACKLGIVLKGCFRYYTYDAEGRNSTITYGFVGDVVSSYSCMMMNCPSVVCIDALDDSEVIEITYSQLMELYQEYPQLRAVIAEVLLLQRWKENIEIKSGSLHGRYQSLKERCPRIEQLISQKEIASFLGITPEYFSNLRKKLTLEEAKDIS</sequence>
<evidence type="ECO:0000313" key="3">
    <source>
        <dbReference type="Proteomes" id="UP000560658"/>
    </source>
</evidence>
<dbReference type="RefSeq" id="WP_052517082.1">
    <property type="nucleotide sequence ID" value="NZ_JACIER010000006.1"/>
</dbReference>
<dbReference type="SUPFAM" id="SSF51206">
    <property type="entry name" value="cAMP-binding domain-like"/>
    <property type="match status" value="1"/>
</dbReference>
<gene>
    <name evidence="2" type="ORF">GGR06_001794</name>
</gene>
<feature type="domain" description="Cyclic nucleotide-binding" evidence="1">
    <location>
        <begin position="27"/>
        <end position="115"/>
    </location>
</feature>
<evidence type="ECO:0000259" key="1">
    <source>
        <dbReference type="Pfam" id="PF00027"/>
    </source>
</evidence>
<dbReference type="InterPro" id="IPR014710">
    <property type="entry name" value="RmlC-like_jellyroll"/>
</dbReference>
<protein>
    <submittedName>
        <fullName evidence="2">CRP-like cAMP-binding protein</fullName>
    </submittedName>
</protein>
<dbReference type="Proteomes" id="UP000560658">
    <property type="component" value="Unassembled WGS sequence"/>
</dbReference>
<keyword evidence="3" id="KW-1185">Reference proteome</keyword>
<organism evidence="2 3">
    <name type="scientific">Bacteroides reticulotermitis</name>
    <dbReference type="NCBI Taxonomy" id="1133319"/>
    <lineage>
        <taxon>Bacteria</taxon>
        <taxon>Pseudomonadati</taxon>
        <taxon>Bacteroidota</taxon>
        <taxon>Bacteroidia</taxon>
        <taxon>Bacteroidales</taxon>
        <taxon>Bacteroidaceae</taxon>
        <taxon>Bacteroides</taxon>
    </lineage>
</organism>
<accession>A0A840D5R9</accession>